<name>A0A023BU23_9FLAO</name>
<comment type="caution">
    <text evidence="1">The sequence shown here is derived from an EMBL/GenBank/DDBJ whole genome shotgun (WGS) entry which is preliminary data.</text>
</comment>
<dbReference type="Proteomes" id="UP000023541">
    <property type="component" value="Unassembled WGS sequence"/>
</dbReference>
<proteinExistence type="predicted"/>
<dbReference type="AlphaFoldDB" id="A0A023BU23"/>
<dbReference type="RefSeq" id="WP_131248822.1">
    <property type="nucleotide sequence ID" value="NZ_AQRA01000005.1"/>
</dbReference>
<dbReference type="STRING" id="1317122.ATO12_15985"/>
<dbReference type="EMBL" id="AQRA01000005">
    <property type="protein sequence ID" value="EZH73439.1"/>
    <property type="molecule type" value="Genomic_DNA"/>
</dbReference>
<keyword evidence="2" id="KW-1185">Reference proteome</keyword>
<gene>
    <name evidence="1" type="ORF">ATO12_15985</name>
</gene>
<reference evidence="1 2" key="1">
    <citation type="submission" date="2014-04" db="EMBL/GenBank/DDBJ databases">
        <title>Aquimarina sp. 22II-S11-z7 Genome Sequencing.</title>
        <authorList>
            <person name="Lai Q."/>
        </authorList>
    </citation>
    <scope>NUCLEOTIDE SEQUENCE [LARGE SCALE GENOMIC DNA]</scope>
    <source>
        <strain evidence="1 2">22II-S11-z7</strain>
    </source>
</reference>
<sequence>MRYCLIYRVNFFIALLLFFKFNSYAQQNGIVRFENDTIAIKKQNDSIYFYTSLGELRKIVNLNSKKSTPYGVPKEVQDIIYNGEIPECIEISEETFPSYLYTNRYVDAGIVLCSVNYFYNDLGLQTGYKEICPNDIADGDDHHFGSENLYKYNKYGLLIEKENSIFRYNNKGQLIEKCYRNAKSKKISCSRKYKYQDDKLIASTNTTKDGKNDLDYTYNNKGLLSEIIKNKRSKIVLEYNKHNKIIKVSDVKTWRNKTFKNTRLIYHYNPQNRIIKISTYTHYPDFPFEDWDFVYDTNGNLIQKKLNGKLIGSYQYDDKGTLIYLDSNRRWGEDKGHITY</sequence>
<dbReference type="Gene3D" id="2.180.10.10">
    <property type="entry name" value="RHS repeat-associated core"/>
    <property type="match status" value="1"/>
</dbReference>
<dbReference type="eggNOG" id="ENOG5031VRZ">
    <property type="taxonomic scope" value="Bacteria"/>
</dbReference>
<organism evidence="1 2">
    <name type="scientific">Aquimarina atlantica</name>
    <dbReference type="NCBI Taxonomy" id="1317122"/>
    <lineage>
        <taxon>Bacteria</taxon>
        <taxon>Pseudomonadati</taxon>
        <taxon>Bacteroidota</taxon>
        <taxon>Flavobacteriia</taxon>
        <taxon>Flavobacteriales</taxon>
        <taxon>Flavobacteriaceae</taxon>
        <taxon>Aquimarina</taxon>
    </lineage>
</organism>
<evidence type="ECO:0000313" key="2">
    <source>
        <dbReference type="Proteomes" id="UP000023541"/>
    </source>
</evidence>
<accession>A0A023BU23</accession>
<protein>
    <recommendedName>
        <fullName evidence="3">Sugar-binding protein</fullName>
    </recommendedName>
</protein>
<dbReference type="OrthoDB" id="1156171at2"/>
<evidence type="ECO:0008006" key="3">
    <source>
        <dbReference type="Google" id="ProtNLM"/>
    </source>
</evidence>
<evidence type="ECO:0000313" key="1">
    <source>
        <dbReference type="EMBL" id="EZH73439.1"/>
    </source>
</evidence>